<sequence length="124" mass="13296">MVLVGEQVVTVAVWAQENEVPSSRARPSLATSGTRGTPAAAIASLPLTTRLANTAEQATLLVRAMLPAGLDTTVIVIGNLLRALAYDPRRWALLREIPGNIRFAVDPPERPGSHRAPSWPKANR</sequence>
<proteinExistence type="predicted"/>
<dbReference type="AlphaFoldDB" id="A0AAU1U1I1"/>
<name>A0AAU1U1I1_9ACTN</name>
<gene>
    <name evidence="2" type="ORF">OHU69_05565</name>
</gene>
<dbReference type="GO" id="GO:0005506">
    <property type="term" value="F:iron ion binding"/>
    <property type="evidence" value="ECO:0007669"/>
    <property type="project" value="InterPro"/>
</dbReference>
<protein>
    <submittedName>
        <fullName evidence="2">Uncharacterized protein</fullName>
    </submittedName>
</protein>
<evidence type="ECO:0000256" key="1">
    <source>
        <dbReference type="SAM" id="MobiDB-lite"/>
    </source>
</evidence>
<dbReference type="InterPro" id="IPR036396">
    <property type="entry name" value="Cyt_P450_sf"/>
</dbReference>
<dbReference type="GO" id="GO:0016705">
    <property type="term" value="F:oxidoreductase activity, acting on paired donors, with incorporation or reduction of molecular oxygen"/>
    <property type="evidence" value="ECO:0007669"/>
    <property type="project" value="InterPro"/>
</dbReference>
<accession>A0AAU1U1I1</accession>
<dbReference type="GO" id="GO:0020037">
    <property type="term" value="F:heme binding"/>
    <property type="evidence" value="ECO:0007669"/>
    <property type="project" value="InterPro"/>
</dbReference>
<feature type="region of interest" description="Disordered" evidence="1">
    <location>
        <begin position="105"/>
        <end position="124"/>
    </location>
</feature>
<organism evidence="2">
    <name type="scientific">Streptomyces sp. NBC_00119</name>
    <dbReference type="NCBI Taxonomy" id="2975659"/>
    <lineage>
        <taxon>Bacteria</taxon>
        <taxon>Bacillati</taxon>
        <taxon>Actinomycetota</taxon>
        <taxon>Actinomycetes</taxon>
        <taxon>Kitasatosporales</taxon>
        <taxon>Streptomycetaceae</taxon>
        <taxon>Streptomyces</taxon>
    </lineage>
</organism>
<dbReference type="EMBL" id="CP108195">
    <property type="protein sequence ID" value="WTS10582.1"/>
    <property type="molecule type" value="Genomic_DNA"/>
</dbReference>
<evidence type="ECO:0000313" key="2">
    <source>
        <dbReference type="EMBL" id="WTS10582.1"/>
    </source>
</evidence>
<reference evidence="2" key="1">
    <citation type="submission" date="2022-10" db="EMBL/GenBank/DDBJ databases">
        <title>The complete genomes of actinobacterial strains from the NBC collection.</title>
        <authorList>
            <person name="Joergensen T.S."/>
            <person name="Alvarez Arevalo M."/>
            <person name="Sterndorff E.B."/>
            <person name="Faurdal D."/>
            <person name="Vuksanovic O."/>
            <person name="Mourched A.-S."/>
            <person name="Charusanti P."/>
            <person name="Shaw S."/>
            <person name="Blin K."/>
            <person name="Weber T."/>
        </authorList>
    </citation>
    <scope>NUCLEOTIDE SEQUENCE</scope>
    <source>
        <strain evidence="2">NBC_00119</strain>
    </source>
</reference>
<dbReference type="SUPFAM" id="SSF48264">
    <property type="entry name" value="Cytochrome P450"/>
    <property type="match status" value="1"/>
</dbReference>
<dbReference type="GO" id="GO:0004497">
    <property type="term" value="F:monooxygenase activity"/>
    <property type="evidence" value="ECO:0007669"/>
    <property type="project" value="InterPro"/>
</dbReference>